<dbReference type="RefSeq" id="WP_219041684.1">
    <property type="nucleotide sequence ID" value="NZ_JAHWDQ010000001.1"/>
</dbReference>
<sequence length="107" mass="11753">MTTSTPVIQLAPPPVHANRFLSRLLGMFSPEAKRRGAVVIYPCSSIHTFFMNRPLRIVFLDSSRKVLACHDSVAPFKTLACPGSYYVLESGAGVLNQKLEVGDVVDF</sequence>
<dbReference type="EMBL" id="JAHWDQ010000001">
    <property type="protein sequence ID" value="MBW2939426.1"/>
    <property type="molecule type" value="Genomic_DNA"/>
</dbReference>
<accession>A0ABS6VMB2</accession>
<proteinExistence type="predicted"/>
<dbReference type="InterPro" id="IPR003795">
    <property type="entry name" value="DUF192"/>
</dbReference>
<evidence type="ECO:0000313" key="1">
    <source>
        <dbReference type="EMBL" id="MBW2939426.1"/>
    </source>
</evidence>
<reference evidence="1" key="1">
    <citation type="submission" date="2021-07" db="EMBL/GenBank/DDBJ databases">
        <title>Zhongshania sp. CAU 1632 isolated from seawater.</title>
        <authorList>
            <person name="Kim W."/>
        </authorList>
    </citation>
    <scope>NUCLEOTIDE SEQUENCE</scope>
    <source>
        <strain evidence="1">CAU 1632</strain>
    </source>
</reference>
<dbReference type="Proteomes" id="UP001166291">
    <property type="component" value="Unassembled WGS sequence"/>
</dbReference>
<keyword evidence="2" id="KW-1185">Reference proteome</keyword>
<protein>
    <submittedName>
        <fullName evidence="1">DUF192 domain-containing protein</fullName>
    </submittedName>
</protein>
<gene>
    <name evidence="1" type="ORF">KXJ70_01460</name>
</gene>
<evidence type="ECO:0000313" key="2">
    <source>
        <dbReference type="Proteomes" id="UP001166291"/>
    </source>
</evidence>
<organism evidence="1 2">
    <name type="scientific">Zhongshania aquimaris</name>
    <dbReference type="NCBI Taxonomy" id="2857107"/>
    <lineage>
        <taxon>Bacteria</taxon>
        <taxon>Pseudomonadati</taxon>
        <taxon>Pseudomonadota</taxon>
        <taxon>Gammaproteobacteria</taxon>
        <taxon>Cellvibrionales</taxon>
        <taxon>Spongiibacteraceae</taxon>
        <taxon>Zhongshania</taxon>
    </lineage>
</organism>
<dbReference type="Pfam" id="PF02643">
    <property type="entry name" value="DUF192"/>
    <property type="match status" value="1"/>
</dbReference>
<name>A0ABS6VMB2_9GAMM</name>
<comment type="caution">
    <text evidence="1">The sequence shown here is derived from an EMBL/GenBank/DDBJ whole genome shotgun (WGS) entry which is preliminary data.</text>
</comment>